<dbReference type="OrthoDB" id="2041363at2"/>
<evidence type="ECO:0000313" key="2">
    <source>
        <dbReference type="Proteomes" id="UP000234950"/>
    </source>
</evidence>
<name>A0A2N5HAB8_9BACI</name>
<accession>A0A2N5HAB8</accession>
<gene>
    <name evidence="1" type="ORF">CVD27_20095</name>
</gene>
<dbReference type="Proteomes" id="UP000234950">
    <property type="component" value="Unassembled WGS sequence"/>
</dbReference>
<sequence>MANYFFEPETYPFMYKGTTIGFITIDMDSFGKYEYSLDLISYTSKNKIPWAFLDINENFISKFKNSHHHKSIIQNWIEERVFPPDRQASDELLKKVNLSEYDQLAIIKHTRASSRYDSFWIKFYPNDTFKNTILKKWDDKK</sequence>
<keyword evidence="2" id="KW-1185">Reference proteome</keyword>
<dbReference type="RefSeq" id="WP_101649800.1">
    <property type="nucleotide sequence ID" value="NZ_PGVE01000072.1"/>
</dbReference>
<dbReference type="EMBL" id="PGVE01000072">
    <property type="protein sequence ID" value="PLS02455.1"/>
    <property type="molecule type" value="Genomic_DNA"/>
</dbReference>
<comment type="caution">
    <text evidence="1">The sequence shown here is derived from an EMBL/GenBank/DDBJ whole genome shotgun (WGS) entry which is preliminary data.</text>
</comment>
<dbReference type="AlphaFoldDB" id="A0A2N5HAB8"/>
<proteinExistence type="predicted"/>
<evidence type="ECO:0000313" key="1">
    <source>
        <dbReference type="EMBL" id="PLS02455.1"/>
    </source>
</evidence>
<reference evidence="1 2" key="1">
    <citation type="submission" date="2017-11" db="EMBL/GenBank/DDBJ databases">
        <title>Comparitive Functional Genomics of Dry Heat Resistant strains isolated from the Viking Spacecraft.</title>
        <authorList>
            <person name="Seuylemezian A."/>
            <person name="Cooper K."/>
            <person name="Vaishampayan P."/>
        </authorList>
    </citation>
    <scope>NUCLEOTIDE SEQUENCE [LARGE SCALE GENOMIC DNA]</scope>
    <source>
        <strain evidence="1 2">V32-6</strain>
    </source>
</reference>
<protein>
    <submittedName>
        <fullName evidence="1">Uncharacterized protein</fullName>
    </submittedName>
</protein>
<organism evidence="1 2">
    <name type="scientific">Neobacillus cucumis</name>
    <dbReference type="NCBI Taxonomy" id="1740721"/>
    <lineage>
        <taxon>Bacteria</taxon>
        <taxon>Bacillati</taxon>
        <taxon>Bacillota</taxon>
        <taxon>Bacilli</taxon>
        <taxon>Bacillales</taxon>
        <taxon>Bacillaceae</taxon>
        <taxon>Neobacillus</taxon>
    </lineage>
</organism>